<accession>A0A328BRI0</accession>
<evidence type="ECO:0000259" key="2">
    <source>
        <dbReference type="Pfam" id="PF18962"/>
    </source>
</evidence>
<organism evidence="3 4">
    <name type="scientific">Hymenobacter edaphi</name>
    <dbReference type="NCBI Taxonomy" id="2211146"/>
    <lineage>
        <taxon>Bacteria</taxon>
        <taxon>Pseudomonadati</taxon>
        <taxon>Bacteroidota</taxon>
        <taxon>Cytophagia</taxon>
        <taxon>Cytophagales</taxon>
        <taxon>Hymenobacteraceae</taxon>
        <taxon>Hymenobacter</taxon>
    </lineage>
</organism>
<name>A0A328BRI0_9BACT</name>
<dbReference type="Proteomes" id="UP000248553">
    <property type="component" value="Unassembled WGS sequence"/>
</dbReference>
<feature type="region of interest" description="Disordered" evidence="1">
    <location>
        <begin position="97"/>
        <end position="122"/>
    </location>
</feature>
<feature type="compositionally biased region" description="Low complexity" evidence="1">
    <location>
        <begin position="97"/>
        <end position="109"/>
    </location>
</feature>
<protein>
    <recommendedName>
        <fullName evidence="2">Secretion system C-terminal sorting domain-containing protein</fullName>
    </recommendedName>
</protein>
<evidence type="ECO:0000313" key="4">
    <source>
        <dbReference type="Proteomes" id="UP000248553"/>
    </source>
</evidence>
<dbReference type="Pfam" id="PF18962">
    <property type="entry name" value="Por_Secre_tail"/>
    <property type="match status" value="1"/>
</dbReference>
<dbReference type="NCBIfam" id="TIGR02608">
    <property type="entry name" value="delta_60_rpt"/>
    <property type="match status" value="13"/>
</dbReference>
<gene>
    <name evidence="3" type="ORF">DLM85_02100</name>
</gene>
<reference evidence="4" key="1">
    <citation type="submission" date="2018-05" db="EMBL/GenBank/DDBJ databases">
        <authorList>
            <person name="Nie L."/>
        </authorList>
    </citation>
    <scope>NUCLEOTIDE SEQUENCE [LARGE SCALE GENOMIC DNA]</scope>
    <source>
        <strain evidence="4">NL</strain>
    </source>
</reference>
<dbReference type="Pfam" id="PF17164">
    <property type="entry name" value="DUF5122"/>
    <property type="match status" value="13"/>
</dbReference>
<sequence length="1795" mass="182672">MGPGWGRGGEGAEKGRGRGGRRSGPETTGFAANHRRGPLLPEGVAPGQLIERCNSEPSGQKPGTVPNQYGHGIGTPYPERICPGRLLLGKYSFREPPAALPRRGPARPGQCRRPASGPPAQYPEVGIVGRRPWRHLCRLLCAEALDIYLIFVCMGNFSSLQSTKGGRLLRRLRGWILPALLGAGAASAAQAQCNFTVSATLAGPLTLCPGSSTTLTAAATTPGFNAGGSGFVGLVRAVLPLPNGKTMVGGTFQEYNGATVPRGLVRLNADGSRDASFNRGPIGFDGSGQVLTFALQADGKVLVGGSFMTYDGQDVPDHLIRLNADGSRDLSFNGTNIGLGNTGGTVEALIVQPDGKILVGGGFNTYNGVAVPSGVIRLNADGSRDTGFNGNNYGASGSVHALALRPDGKVLVGGSVSGYNSPTVSNVTRGLILLNADGSHDATYNTHTGIAPGFYYGEVYKLLLQSDGKLLVGGAFSYYNSEGVPSGLVRLNADGSRDPSYTGANQGFTANFGNGLGIVYTLALQPDGKVLVGGAFHDYNLAEANNATVVPNHLVRLNANGSRDLSFNGTNSGFDNYVYGVAVGPGGSVLAAGYYTSYNGAAAAPDYLVSLTSNGNLNNAAAPVAGATYRWNTGATGASLTVTQPGTYTATATTDSCSVASNAVTVGAATPVMVTVTPAGPLALPVGGSATLTASATLPGFASGFANGTQVTTSLVQPDGKLLVGGFFFAYNGDDAAPNYLLRLNVDGTLDKTFNYVPGSTTTGGNNYVQALALQPDGKILVGGDLSAYNGDAAAPNYVMRLNADGTLDTSFNYNGVGVDGSVFALAVQPDGKVLVGGGFDRYNSNTGAPNRLLRLNADGTLDQTFNYVAGNSTNGIAGGVVRALALQADGRIVVGGAFTSYNTLAGAPNNLLRVLSDGTLDQTFNYVAGSTTTGANNEVFTLLAQPDGKTVVGGFFTGYNGADDAPNYLLRLNANGSLDTGFNYVAGSSTTGPSTTVSSSSVFVLGLGLQPDGKIVVGGLFTGYNGSESAPNRLMRLNANGSLDTSFNYAAGNTTNGADLGVDEVALLADGRIYATGVFTSYNGVATPYVLRVNADGTLNNTAQAVPGTITYAFNPGNTSGNTRVVTSSGSYTATVTTADGCSYTSAPVVVTVATAQDLVVSTAAGIPAGTYNNVTVTGTGAGTLQGDITVNGALLVQAGGQLASGCFAVTGSGSFTVADGATLAICSPQGLSSTAGTGLVQTTGARSLSPNATYLYNGTAAQVTGNALPATVRELALSNAAGLTLTQGVQVRRRVNLISGNLALNAQPLTLLSDTSGTALVANTGGVVTGSTATMQRHIETNPAANGYRHYSSPVGNETLATLATAGYTPNFSGAAAYNSSPTPGLVTPFPTVFAYEQDRIATTVSTFSAFDKGWVAPTSGATPMEVGRGYSVNAPGAALVDFTGTLTTGAVTRSGLGRTGADGGWHLLGNPYPSPLDWSTLTLGAGQNLENMDGAMYVFQSSGPYSGSYRTYLAGAPGGSSPLIPAGSGFFVHTTTAGTPGTVRLTNANRTTTFGAQPAFGRPTTDTRPQVLLTLAGAAGGPTDAALLYAENRATTGLDAAYDAVKLPNPSGLNLATLAATGDALAIDGRPAFTAATVVALRVQVPMAGAYTLRASQLLNLVPGTQVFLHDAQTGLDTELLPQTVCPFVLSGLTSGPRFTLVFRPGSVTATGRAQLAAQVQVYPNPASGSFQVQLPLGTTELGLYNALGQRVRVQAVHGRHATMNVTGLAPGVYTLRVQAGTTAISKRVVLN</sequence>
<feature type="domain" description="Secretion system C-terminal sorting" evidence="2">
    <location>
        <begin position="1725"/>
        <end position="1793"/>
    </location>
</feature>
<dbReference type="SUPFAM" id="SSF63829">
    <property type="entry name" value="Calcium-dependent phosphotriesterase"/>
    <property type="match status" value="2"/>
</dbReference>
<dbReference type="InterPro" id="IPR013431">
    <property type="entry name" value="Delta_60_rpt"/>
</dbReference>
<keyword evidence="4" id="KW-1185">Reference proteome</keyword>
<comment type="caution">
    <text evidence="3">The sequence shown here is derived from an EMBL/GenBank/DDBJ whole genome shotgun (WGS) entry which is preliminary data.</text>
</comment>
<proteinExistence type="predicted"/>
<dbReference type="EMBL" id="QHKM01000001">
    <property type="protein sequence ID" value="RAK69673.1"/>
    <property type="molecule type" value="Genomic_DNA"/>
</dbReference>
<evidence type="ECO:0000313" key="3">
    <source>
        <dbReference type="EMBL" id="RAK69673.1"/>
    </source>
</evidence>
<evidence type="ECO:0000256" key="1">
    <source>
        <dbReference type="SAM" id="MobiDB-lite"/>
    </source>
</evidence>
<dbReference type="OrthoDB" id="886584at2"/>
<dbReference type="Gene3D" id="2.80.10.50">
    <property type="match status" value="6"/>
</dbReference>
<dbReference type="NCBIfam" id="TIGR04183">
    <property type="entry name" value="Por_Secre_tail"/>
    <property type="match status" value="1"/>
</dbReference>
<feature type="region of interest" description="Disordered" evidence="1">
    <location>
        <begin position="1"/>
        <end position="72"/>
    </location>
</feature>
<dbReference type="InterPro" id="IPR026444">
    <property type="entry name" value="Secre_tail"/>
</dbReference>